<protein>
    <submittedName>
        <fullName evidence="2">Uncharacterized protein</fullName>
    </submittedName>
</protein>
<evidence type="ECO:0000313" key="3">
    <source>
        <dbReference type="Proteomes" id="UP001187343"/>
    </source>
</evidence>
<keyword evidence="3" id="KW-1185">Reference proteome</keyword>
<dbReference type="AlphaFoldDB" id="A0AA88TRL6"/>
<dbReference type="Proteomes" id="UP001187343">
    <property type="component" value="Unassembled WGS sequence"/>
</dbReference>
<feature type="compositionally biased region" description="Polar residues" evidence="1">
    <location>
        <begin position="63"/>
        <end position="76"/>
    </location>
</feature>
<comment type="caution">
    <text evidence="2">The sequence shown here is derived from an EMBL/GenBank/DDBJ whole genome shotgun (WGS) entry which is preliminary data.</text>
</comment>
<feature type="compositionally biased region" description="Polar residues" evidence="1">
    <location>
        <begin position="151"/>
        <end position="162"/>
    </location>
</feature>
<name>A0AA88TRL6_9TELE</name>
<feature type="compositionally biased region" description="Polar residues" evidence="1">
    <location>
        <begin position="178"/>
        <end position="194"/>
    </location>
</feature>
<proteinExistence type="predicted"/>
<organism evidence="2 3">
    <name type="scientific">Cirrhinus molitorella</name>
    <name type="common">mud carp</name>
    <dbReference type="NCBI Taxonomy" id="172907"/>
    <lineage>
        <taxon>Eukaryota</taxon>
        <taxon>Metazoa</taxon>
        <taxon>Chordata</taxon>
        <taxon>Craniata</taxon>
        <taxon>Vertebrata</taxon>
        <taxon>Euteleostomi</taxon>
        <taxon>Actinopterygii</taxon>
        <taxon>Neopterygii</taxon>
        <taxon>Teleostei</taxon>
        <taxon>Ostariophysi</taxon>
        <taxon>Cypriniformes</taxon>
        <taxon>Cyprinidae</taxon>
        <taxon>Labeoninae</taxon>
        <taxon>Labeonini</taxon>
        <taxon>Cirrhinus</taxon>
    </lineage>
</organism>
<feature type="compositionally biased region" description="Basic and acidic residues" evidence="1">
    <location>
        <begin position="79"/>
        <end position="92"/>
    </location>
</feature>
<sequence>MPEYLTKHLLRAANELGAPLPARSPQEAPVPTKSLQRELMPAPKVQNLKIPKPPRLELELQQRKPQASSMQETPFPNKTPERQRLKNPEPLRQELLQLNPVHAGTPQGAGVLDRSPPAEAVPTGCLKGAAVATRTMKAGKQRLGEHLSMPVPTTQAMPSRTSKVVPVNSGTFPGAFVTKSSPQPRANTRITQQQKLKRREK</sequence>
<dbReference type="EMBL" id="JAUYZG010000017">
    <property type="protein sequence ID" value="KAK2883706.1"/>
    <property type="molecule type" value="Genomic_DNA"/>
</dbReference>
<gene>
    <name evidence="2" type="ORF">Q8A67_017343</name>
</gene>
<feature type="region of interest" description="Disordered" evidence="1">
    <location>
        <begin position="141"/>
        <end position="201"/>
    </location>
</feature>
<accession>A0AA88TRL6</accession>
<reference evidence="2" key="1">
    <citation type="submission" date="2023-08" db="EMBL/GenBank/DDBJ databases">
        <title>Chromosome-level Genome Assembly of mud carp (Cirrhinus molitorella).</title>
        <authorList>
            <person name="Liu H."/>
        </authorList>
    </citation>
    <scope>NUCLEOTIDE SEQUENCE</scope>
    <source>
        <strain evidence="2">Prfri</strain>
        <tissue evidence="2">Muscle</tissue>
    </source>
</reference>
<evidence type="ECO:0000313" key="2">
    <source>
        <dbReference type="EMBL" id="KAK2883706.1"/>
    </source>
</evidence>
<feature type="region of interest" description="Disordered" evidence="1">
    <location>
        <begin position="16"/>
        <end position="119"/>
    </location>
</feature>
<evidence type="ECO:0000256" key="1">
    <source>
        <dbReference type="SAM" id="MobiDB-lite"/>
    </source>
</evidence>